<dbReference type="InterPro" id="IPR036388">
    <property type="entry name" value="WH-like_DNA-bd_sf"/>
</dbReference>
<dbReference type="Pfam" id="PF00455">
    <property type="entry name" value="DeoRC"/>
    <property type="match status" value="1"/>
</dbReference>
<keyword evidence="2" id="KW-0678">Repressor</keyword>
<reference evidence="8 9" key="1">
    <citation type="submission" date="2020-08" db="EMBL/GenBank/DDBJ databases">
        <title>A Genomic Blueprint of the Chicken Gut Microbiome.</title>
        <authorList>
            <person name="Gilroy R."/>
            <person name="Ravi A."/>
            <person name="Getino M."/>
            <person name="Pursley I."/>
            <person name="Horton D.L."/>
            <person name="Alikhan N.-F."/>
            <person name="Baker D."/>
            <person name="Gharbi K."/>
            <person name="Hall N."/>
            <person name="Watson M."/>
            <person name="Adriaenssens E.M."/>
            <person name="Foster-Nyarko E."/>
            <person name="Jarju S."/>
            <person name="Secka A."/>
            <person name="Antonio M."/>
            <person name="Oren A."/>
            <person name="Chaudhuri R."/>
            <person name="La Ragione R.M."/>
            <person name="Hildebrand F."/>
            <person name="Pallen M.J."/>
        </authorList>
    </citation>
    <scope>NUCLEOTIDE SEQUENCE [LARGE SCALE GENOMIC DNA]</scope>
    <source>
        <strain evidence="8 9">Sa2CUA9</strain>
    </source>
</reference>
<dbReference type="InterPro" id="IPR036390">
    <property type="entry name" value="WH_DNA-bd_sf"/>
</dbReference>
<evidence type="ECO:0000259" key="7">
    <source>
        <dbReference type="PROSITE" id="PS51000"/>
    </source>
</evidence>
<gene>
    <name evidence="8" type="ORF">H9641_18615</name>
</gene>
<protein>
    <recommendedName>
        <fullName evidence="1">Lactose phosphotransferase system repressor</fullName>
    </recommendedName>
</protein>
<evidence type="ECO:0000256" key="3">
    <source>
        <dbReference type="ARBA" id="ARBA00023015"/>
    </source>
</evidence>
<dbReference type="InterPro" id="IPR001034">
    <property type="entry name" value="DeoR_HTH"/>
</dbReference>
<dbReference type="PROSITE" id="PS51000">
    <property type="entry name" value="HTH_DEOR_2"/>
    <property type="match status" value="1"/>
</dbReference>
<dbReference type="PANTHER" id="PTHR30363:SF4">
    <property type="entry name" value="GLYCEROL-3-PHOSPHATE REGULON REPRESSOR"/>
    <property type="match status" value="1"/>
</dbReference>
<feature type="domain" description="HTH deoR-type" evidence="7">
    <location>
        <begin position="4"/>
        <end position="59"/>
    </location>
</feature>
<dbReference type="RefSeq" id="WP_191805899.1">
    <property type="nucleotide sequence ID" value="NZ_JACSQF010000027.1"/>
</dbReference>
<dbReference type="InterPro" id="IPR014036">
    <property type="entry name" value="DeoR-like_C"/>
</dbReference>
<keyword evidence="3" id="KW-0805">Transcription regulation</keyword>
<keyword evidence="4" id="KW-0238">DNA-binding</keyword>
<dbReference type="Gene3D" id="1.10.10.10">
    <property type="entry name" value="Winged helix-like DNA-binding domain superfamily/Winged helix DNA-binding domain"/>
    <property type="match status" value="1"/>
</dbReference>
<dbReference type="PRINTS" id="PR00037">
    <property type="entry name" value="HTHLACR"/>
</dbReference>
<evidence type="ECO:0000313" key="9">
    <source>
        <dbReference type="Proteomes" id="UP000655570"/>
    </source>
</evidence>
<accession>A0ABR8U3V5</accession>
<keyword evidence="9" id="KW-1185">Reference proteome</keyword>
<dbReference type="SMART" id="SM01134">
    <property type="entry name" value="DeoRC"/>
    <property type="match status" value="1"/>
</dbReference>
<dbReference type="Proteomes" id="UP000655570">
    <property type="component" value="Unassembled WGS sequence"/>
</dbReference>
<sequence>MDSATTRQQRIVQRLRETERVDVADLALELDTSEVTVRRDLDTLAAAGALRRVHGGAVSLLLRGEELPFALREIESTSAKEQIARTVADLLSDGEAVIVDSGTTGLAIARALVGRRLTVVPLSIPAAHVLSASASTTLKVPGGTSRFGEGSLVGPLTEASLRSLRVDTAIISCCGLSVVDGVTAYDDVEAATKRAAMASARRTILVGEAAKFSRTALAVVCPLTDFDVLVTDPEAPADAVAGLRQAGVDVLGT</sequence>
<keyword evidence="5" id="KW-0804">Transcription</keyword>
<evidence type="ECO:0000256" key="5">
    <source>
        <dbReference type="ARBA" id="ARBA00023163"/>
    </source>
</evidence>
<dbReference type="PROSITE" id="PS00894">
    <property type="entry name" value="HTH_DEOR_1"/>
    <property type="match status" value="1"/>
</dbReference>
<comment type="caution">
    <text evidence="8">The sequence shown here is derived from an EMBL/GenBank/DDBJ whole genome shotgun (WGS) entry which is preliminary data.</text>
</comment>
<comment type="function">
    <text evidence="6">Repressor of the lactose catabolism operon. Galactose-6-phosphate is the inducer.</text>
</comment>
<dbReference type="SUPFAM" id="SSF46785">
    <property type="entry name" value="Winged helix' DNA-binding domain"/>
    <property type="match status" value="1"/>
</dbReference>
<evidence type="ECO:0000256" key="1">
    <source>
        <dbReference type="ARBA" id="ARBA00021390"/>
    </source>
</evidence>
<dbReference type="PANTHER" id="PTHR30363">
    <property type="entry name" value="HTH-TYPE TRANSCRIPTIONAL REGULATOR SRLR-RELATED"/>
    <property type="match status" value="1"/>
</dbReference>
<evidence type="ECO:0000313" key="8">
    <source>
        <dbReference type="EMBL" id="MBD7982713.1"/>
    </source>
</evidence>
<dbReference type="SMART" id="SM00420">
    <property type="entry name" value="HTH_DEOR"/>
    <property type="match status" value="1"/>
</dbReference>
<evidence type="ECO:0000256" key="6">
    <source>
        <dbReference type="ARBA" id="ARBA00024937"/>
    </source>
</evidence>
<organism evidence="8 9">
    <name type="scientific">Oerskovia merdavium</name>
    <dbReference type="NCBI Taxonomy" id="2762227"/>
    <lineage>
        <taxon>Bacteria</taxon>
        <taxon>Bacillati</taxon>
        <taxon>Actinomycetota</taxon>
        <taxon>Actinomycetes</taxon>
        <taxon>Micrococcales</taxon>
        <taxon>Cellulomonadaceae</taxon>
        <taxon>Oerskovia</taxon>
    </lineage>
</organism>
<evidence type="ECO:0000256" key="4">
    <source>
        <dbReference type="ARBA" id="ARBA00023125"/>
    </source>
</evidence>
<proteinExistence type="predicted"/>
<evidence type="ECO:0000256" key="2">
    <source>
        <dbReference type="ARBA" id="ARBA00022491"/>
    </source>
</evidence>
<dbReference type="InterPro" id="IPR050313">
    <property type="entry name" value="Carb_Metab_HTH_regulators"/>
</dbReference>
<dbReference type="Pfam" id="PF08220">
    <property type="entry name" value="HTH_DeoR"/>
    <property type="match status" value="1"/>
</dbReference>
<dbReference type="EMBL" id="JACSQF010000027">
    <property type="protein sequence ID" value="MBD7982713.1"/>
    <property type="molecule type" value="Genomic_DNA"/>
</dbReference>
<name>A0ABR8U3V5_9CELL</name>
<dbReference type="InterPro" id="IPR018356">
    <property type="entry name" value="Tscrpt_reg_HTH_DeoR_CS"/>
</dbReference>
<dbReference type="SUPFAM" id="SSF100950">
    <property type="entry name" value="NagB/RpiA/CoA transferase-like"/>
    <property type="match status" value="1"/>
</dbReference>
<dbReference type="InterPro" id="IPR037171">
    <property type="entry name" value="NagB/RpiA_transferase-like"/>
</dbReference>